<dbReference type="Gene3D" id="1.20.1250.20">
    <property type="entry name" value="MFS general substrate transporter like domains"/>
    <property type="match status" value="1"/>
</dbReference>
<dbReference type="PROSITE" id="PS50850">
    <property type="entry name" value="MFS"/>
    <property type="match status" value="1"/>
</dbReference>
<evidence type="ECO:0000256" key="3">
    <source>
        <dbReference type="ARBA" id="ARBA00022448"/>
    </source>
</evidence>
<dbReference type="InterPro" id="IPR005828">
    <property type="entry name" value="MFS_sugar_transport-like"/>
</dbReference>
<feature type="transmembrane region" description="Helical" evidence="8">
    <location>
        <begin position="491"/>
        <end position="509"/>
    </location>
</feature>
<feature type="transmembrane region" description="Helical" evidence="8">
    <location>
        <begin position="114"/>
        <end position="133"/>
    </location>
</feature>
<dbReference type="NCBIfam" id="TIGR00879">
    <property type="entry name" value="SP"/>
    <property type="match status" value="1"/>
</dbReference>
<feature type="transmembrane region" description="Helical" evidence="8">
    <location>
        <begin position="324"/>
        <end position="346"/>
    </location>
</feature>
<dbReference type="PANTHER" id="PTHR48022:SF29">
    <property type="entry name" value="SUGAR TRANSPORTER, PUTATIVE (AFU_ORTHOLOGUE AFUA_6G14500)-RELATED"/>
    <property type="match status" value="1"/>
</dbReference>
<protein>
    <submittedName>
        <fullName evidence="10">Lactose permease</fullName>
    </submittedName>
</protein>
<comment type="caution">
    <text evidence="10">The sequence shown here is derived from an EMBL/GenBank/DDBJ whole genome shotgun (WGS) entry which is preliminary data.</text>
</comment>
<evidence type="ECO:0000313" key="11">
    <source>
        <dbReference type="Proteomes" id="UP001302321"/>
    </source>
</evidence>
<accession>A0AAN7A814</accession>
<name>A0AAN7A814_9PEZI</name>
<evidence type="ECO:0000256" key="8">
    <source>
        <dbReference type="SAM" id="Phobius"/>
    </source>
</evidence>
<dbReference type="FunFam" id="1.20.1250.20:FF:000117">
    <property type="entry name" value="MFS hexose transporter"/>
    <property type="match status" value="1"/>
</dbReference>
<dbReference type="InterPro" id="IPR036259">
    <property type="entry name" value="MFS_trans_sf"/>
</dbReference>
<keyword evidence="5 8" id="KW-1133">Transmembrane helix</keyword>
<comment type="subcellular location">
    <subcellularLocation>
        <location evidence="1">Membrane</location>
        <topology evidence="1">Multi-pass membrane protein</topology>
    </subcellularLocation>
</comment>
<feature type="transmembrane region" description="Helical" evidence="8">
    <location>
        <begin position="206"/>
        <end position="228"/>
    </location>
</feature>
<keyword evidence="11" id="KW-1185">Reference proteome</keyword>
<feature type="transmembrane region" description="Helical" evidence="8">
    <location>
        <begin position="234"/>
        <end position="255"/>
    </location>
</feature>
<feature type="transmembrane region" description="Helical" evidence="8">
    <location>
        <begin position="145"/>
        <end position="164"/>
    </location>
</feature>
<dbReference type="Pfam" id="PF00083">
    <property type="entry name" value="Sugar_tr"/>
    <property type="match status" value="1"/>
</dbReference>
<dbReference type="EMBL" id="MU866191">
    <property type="protein sequence ID" value="KAK4176620.1"/>
    <property type="molecule type" value="Genomic_DNA"/>
</dbReference>
<keyword evidence="4 8" id="KW-0812">Transmembrane</keyword>
<evidence type="ECO:0000256" key="2">
    <source>
        <dbReference type="ARBA" id="ARBA00010992"/>
    </source>
</evidence>
<feature type="transmembrane region" description="Helical" evidence="8">
    <location>
        <begin position="366"/>
        <end position="384"/>
    </location>
</feature>
<evidence type="ECO:0000259" key="9">
    <source>
        <dbReference type="PROSITE" id="PS50850"/>
    </source>
</evidence>
<sequence length="559" mass="62627">MHCHKTIWFLAASGTNRNLTVLTWPPTPHGPPQQAQASTMVGASNGSDHNLIHRMAIDDPIPWYKKPNLRTMYLLLFPCVIGIEMTSGFDSQIINSAQLLPAWKTYFGNPTGAYNGILASALPLGSVIGLPFIPIVNDTFGRRWCIMFGSVVMIIGTIIQGFAFNGPMYIIARGIIGFGLPYAIVAGSCLIGELGYPKERPILTSLFNACYFIGAIVAAGCTFGTQQINNDWSWRIPSLLQMAPSLLQVAFVFFLPESPRYLMSKDRFEEAEAVLIKYHAEGNPDSEFVKAEIMEIRTTLEIELEHSKRSWMDLVATPGMRRRVIIGSLLGLFTQLSGNVVISYFLGDVLKLIGYTDPSFQAKYNLGNQCWSLVCGVSAALVVMRFRRRTMYLTGIISILAVYVAWTACTAIFIDTKSDVAAKLSLFWIYAYSPAYNLCFNALTYTYLIEIFPYANRARGISIFQFWGKAAQFFGTNVNPIGTQAIGWKYLLVYCCWIFAEAVIIWFLWPETSGRSLEELAFLFEDKEEFARRAEAAITKTVMHHDSDKQSHIVEQEKV</sequence>
<reference evidence="10" key="2">
    <citation type="submission" date="2023-05" db="EMBL/GenBank/DDBJ databases">
        <authorList>
            <consortium name="Lawrence Berkeley National Laboratory"/>
            <person name="Steindorff A."/>
            <person name="Hensen N."/>
            <person name="Bonometti L."/>
            <person name="Westerberg I."/>
            <person name="Brannstrom I.O."/>
            <person name="Guillou S."/>
            <person name="Cros-Aarteil S."/>
            <person name="Calhoun S."/>
            <person name="Haridas S."/>
            <person name="Kuo A."/>
            <person name="Mondo S."/>
            <person name="Pangilinan J."/>
            <person name="Riley R."/>
            <person name="Labutti K."/>
            <person name="Andreopoulos B."/>
            <person name="Lipzen A."/>
            <person name="Chen C."/>
            <person name="Yanf M."/>
            <person name="Daum C."/>
            <person name="Ng V."/>
            <person name="Clum A."/>
            <person name="Ohm R."/>
            <person name="Martin F."/>
            <person name="Silar P."/>
            <person name="Natvig D."/>
            <person name="Lalanne C."/>
            <person name="Gautier V."/>
            <person name="Ament-Velasquez S.L."/>
            <person name="Kruys A."/>
            <person name="Hutchinson M.I."/>
            <person name="Powell A.J."/>
            <person name="Barry K."/>
            <person name="Miller A.N."/>
            <person name="Grigoriev I.V."/>
            <person name="Debuchy R."/>
            <person name="Gladieux P."/>
            <person name="Thoren M.H."/>
            <person name="Johannesson H."/>
        </authorList>
    </citation>
    <scope>NUCLEOTIDE SEQUENCE</scope>
    <source>
        <strain evidence="10">CBS 892.96</strain>
    </source>
</reference>
<evidence type="ECO:0000256" key="4">
    <source>
        <dbReference type="ARBA" id="ARBA00022692"/>
    </source>
</evidence>
<dbReference type="Proteomes" id="UP001302321">
    <property type="component" value="Unassembled WGS sequence"/>
</dbReference>
<evidence type="ECO:0000256" key="1">
    <source>
        <dbReference type="ARBA" id="ARBA00004141"/>
    </source>
</evidence>
<feature type="transmembrane region" description="Helical" evidence="8">
    <location>
        <begin position="170"/>
        <end position="194"/>
    </location>
</feature>
<keyword evidence="6 8" id="KW-0472">Membrane</keyword>
<feature type="transmembrane region" description="Helical" evidence="8">
    <location>
        <begin position="426"/>
        <end position="449"/>
    </location>
</feature>
<evidence type="ECO:0000256" key="5">
    <source>
        <dbReference type="ARBA" id="ARBA00022989"/>
    </source>
</evidence>
<dbReference type="AlphaFoldDB" id="A0AAN7A814"/>
<dbReference type="InterPro" id="IPR003663">
    <property type="entry name" value="Sugar/inositol_transpt"/>
</dbReference>
<keyword evidence="3 7" id="KW-0813">Transport</keyword>
<dbReference type="InterPro" id="IPR020846">
    <property type="entry name" value="MFS_dom"/>
</dbReference>
<dbReference type="PANTHER" id="PTHR48022">
    <property type="entry name" value="PLASTIDIC GLUCOSE TRANSPORTER 4"/>
    <property type="match status" value="1"/>
</dbReference>
<dbReference type="InterPro" id="IPR050360">
    <property type="entry name" value="MFS_Sugar_Transporters"/>
</dbReference>
<dbReference type="SUPFAM" id="SSF103473">
    <property type="entry name" value="MFS general substrate transporter"/>
    <property type="match status" value="1"/>
</dbReference>
<evidence type="ECO:0000256" key="7">
    <source>
        <dbReference type="RuleBase" id="RU003346"/>
    </source>
</evidence>
<comment type="similarity">
    <text evidence="2 7">Belongs to the major facilitator superfamily. Sugar transporter (TC 2.A.1.1) family.</text>
</comment>
<organism evidence="10 11">
    <name type="scientific">Triangularia setosa</name>
    <dbReference type="NCBI Taxonomy" id="2587417"/>
    <lineage>
        <taxon>Eukaryota</taxon>
        <taxon>Fungi</taxon>
        <taxon>Dikarya</taxon>
        <taxon>Ascomycota</taxon>
        <taxon>Pezizomycotina</taxon>
        <taxon>Sordariomycetes</taxon>
        <taxon>Sordariomycetidae</taxon>
        <taxon>Sordariales</taxon>
        <taxon>Podosporaceae</taxon>
        <taxon>Triangularia</taxon>
    </lineage>
</organism>
<proteinExistence type="inferred from homology"/>
<gene>
    <name evidence="10" type="ORF">QBC36DRAFT_328909</name>
</gene>
<feature type="transmembrane region" description="Helical" evidence="8">
    <location>
        <begin position="391"/>
        <end position="414"/>
    </location>
</feature>
<evidence type="ECO:0000256" key="6">
    <source>
        <dbReference type="ARBA" id="ARBA00023136"/>
    </source>
</evidence>
<dbReference type="GO" id="GO:0005351">
    <property type="term" value="F:carbohydrate:proton symporter activity"/>
    <property type="evidence" value="ECO:0007669"/>
    <property type="project" value="TreeGrafter"/>
</dbReference>
<evidence type="ECO:0000313" key="10">
    <source>
        <dbReference type="EMBL" id="KAK4176620.1"/>
    </source>
</evidence>
<feature type="transmembrane region" description="Helical" evidence="8">
    <location>
        <begin position="73"/>
        <end position="94"/>
    </location>
</feature>
<feature type="domain" description="Major facilitator superfamily (MFS) profile" evidence="9">
    <location>
        <begin position="76"/>
        <end position="513"/>
    </location>
</feature>
<reference evidence="10" key="1">
    <citation type="journal article" date="2023" name="Mol. Phylogenet. Evol.">
        <title>Genome-scale phylogeny and comparative genomics of the fungal order Sordariales.</title>
        <authorList>
            <person name="Hensen N."/>
            <person name="Bonometti L."/>
            <person name="Westerberg I."/>
            <person name="Brannstrom I.O."/>
            <person name="Guillou S."/>
            <person name="Cros-Aarteil S."/>
            <person name="Calhoun S."/>
            <person name="Haridas S."/>
            <person name="Kuo A."/>
            <person name="Mondo S."/>
            <person name="Pangilinan J."/>
            <person name="Riley R."/>
            <person name="LaButti K."/>
            <person name="Andreopoulos B."/>
            <person name="Lipzen A."/>
            <person name="Chen C."/>
            <person name="Yan M."/>
            <person name="Daum C."/>
            <person name="Ng V."/>
            <person name="Clum A."/>
            <person name="Steindorff A."/>
            <person name="Ohm R.A."/>
            <person name="Martin F."/>
            <person name="Silar P."/>
            <person name="Natvig D.O."/>
            <person name="Lalanne C."/>
            <person name="Gautier V."/>
            <person name="Ament-Velasquez S.L."/>
            <person name="Kruys A."/>
            <person name="Hutchinson M.I."/>
            <person name="Powell A.J."/>
            <person name="Barry K."/>
            <person name="Miller A.N."/>
            <person name="Grigoriev I.V."/>
            <person name="Debuchy R."/>
            <person name="Gladieux P."/>
            <person name="Hiltunen Thoren M."/>
            <person name="Johannesson H."/>
        </authorList>
    </citation>
    <scope>NUCLEOTIDE SEQUENCE</scope>
    <source>
        <strain evidence="10">CBS 892.96</strain>
    </source>
</reference>
<dbReference type="GO" id="GO:0016020">
    <property type="term" value="C:membrane"/>
    <property type="evidence" value="ECO:0007669"/>
    <property type="project" value="UniProtKB-SubCell"/>
</dbReference>